<organism evidence="1">
    <name type="scientific">Pyrodinium bahamense</name>
    <dbReference type="NCBI Taxonomy" id="73915"/>
    <lineage>
        <taxon>Eukaryota</taxon>
        <taxon>Sar</taxon>
        <taxon>Alveolata</taxon>
        <taxon>Dinophyceae</taxon>
        <taxon>Gonyaulacales</taxon>
        <taxon>Pyrocystaceae</taxon>
        <taxon>Pyrodinium</taxon>
    </lineage>
</organism>
<name>A0A7S0FAE3_9DINO</name>
<sequence length="233" mass="25585">MAQHRVTSVEVSATAVTVYKVVAGGDSLMAYNAAHKDDLDGIDSLQHAEWRALYTQFKRDHVIGTVPYRWEKGHSEAALVEATFAALDVVVLSGPLLHDINLSGGDKAAVIKSVLGLNRGEPLMDALGRQGKAALVKETEEEWELIIPHALLDALSFSERVVARFRRHPAIQITHRWCDACDGIWKPWQEGITLPECIPDLDMGWLGVRSSLCTETEEEALLATEQARPPASA</sequence>
<dbReference type="AlphaFoldDB" id="A0A7S0FAE3"/>
<reference evidence="1" key="1">
    <citation type="submission" date="2021-01" db="EMBL/GenBank/DDBJ databases">
        <authorList>
            <person name="Corre E."/>
            <person name="Pelletier E."/>
            <person name="Niang G."/>
            <person name="Scheremetjew M."/>
            <person name="Finn R."/>
            <person name="Kale V."/>
            <person name="Holt S."/>
            <person name="Cochrane G."/>
            <person name="Meng A."/>
            <person name="Brown T."/>
            <person name="Cohen L."/>
        </authorList>
    </citation>
    <scope>NUCLEOTIDE SEQUENCE</scope>
    <source>
        <strain evidence="1">Pbaha01</strain>
    </source>
</reference>
<dbReference type="EMBL" id="HBEG01008349">
    <property type="protein sequence ID" value="CAD8349229.1"/>
    <property type="molecule type" value="Transcribed_RNA"/>
</dbReference>
<gene>
    <name evidence="1" type="ORF">PBAH0796_LOCUS4968</name>
</gene>
<accession>A0A7S0FAE3</accession>
<proteinExistence type="predicted"/>
<evidence type="ECO:0000313" key="1">
    <source>
        <dbReference type="EMBL" id="CAD8349229.1"/>
    </source>
</evidence>
<protein>
    <submittedName>
        <fullName evidence="1">Uncharacterized protein</fullName>
    </submittedName>
</protein>